<dbReference type="Proteomes" id="UP000824037">
    <property type="component" value="Unassembled WGS sequence"/>
</dbReference>
<dbReference type="PROSITE" id="PS50977">
    <property type="entry name" value="HTH_TETR_2"/>
    <property type="match status" value="1"/>
</dbReference>
<comment type="caution">
    <text evidence="4">The sequence shown here is derived from an EMBL/GenBank/DDBJ whole genome shotgun (WGS) entry which is preliminary data.</text>
</comment>
<evidence type="ECO:0000256" key="1">
    <source>
        <dbReference type="ARBA" id="ARBA00023125"/>
    </source>
</evidence>
<dbReference type="PRINTS" id="PR00455">
    <property type="entry name" value="HTHTETR"/>
</dbReference>
<dbReference type="SUPFAM" id="SSF46689">
    <property type="entry name" value="Homeodomain-like"/>
    <property type="match status" value="1"/>
</dbReference>
<dbReference type="Pfam" id="PF00440">
    <property type="entry name" value="TetR_N"/>
    <property type="match status" value="1"/>
</dbReference>
<evidence type="ECO:0000313" key="4">
    <source>
        <dbReference type="EMBL" id="HIZ34287.1"/>
    </source>
</evidence>
<dbReference type="InterPro" id="IPR036271">
    <property type="entry name" value="Tet_transcr_reg_TetR-rel_C_sf"/>
</dbReference>
<dbReference type="AlphaFoldDB" id="A0A9D2EBE2"/>
<dbReference type="GO" id="GO:0000976">
    <property type="term" value="F:transcription cis-regulatory region binding"/>
    <property type="evidence" value="ECO:0007669"/>
    <property type="project" value="TreeGrafter"/>
</dbReference>
<dbReference type="GO" id="GO:0003700">
    <property type="term" value="F:DNA-binding transcription factor activity"/>
    <property type="evidence" value="ECO:0007669"/>
    <property type="project" value="TreeGrafter"/>
</dbReference>
<dbReference type="SUPFAM" id="SSF48498">
    <property type="entry name" value="Tetracyclin repressor-like, C-terminal domain"/>
    <property type="match status" value="1"/>
</dbReference>
<name>A0A9D2EBE2_9MICO</name>
<evidence type="ECO:0000256" key="2">
    <source>
        <dbReference type="PROSITE-ProRule" id="PRU00335"/>
    </source>
</evidence>
<dbReference type="PROSITE" id="PS01081">
    <property type="entry name" value="HTH_TETR_1"/>
    <property type="match status" value="1"/>
</dbReference>
<reference evidence="4" key="1">
    <citation type="journal article" date="2021" name="PeerJ">
        <title>Extensive microbial diversity within the chicken gut microbiome revealed by metagenomics and culture.</title>
        <authorList>
            <person name="Gilroy R."/>
            <person name="Ravi A."/>
            <person name="Getino M."/>
            <person name="Pursley I."/>
            <person name="Horton D.L."/>
            <person name="Alikhan N.F."/>
            <person name="Baker D."/>
            <person name="Gharbi K."/>
            <person name="Hall N."/>
            <person name="Watson M."/>
            <person name="Adriaenssens E.M."/>
            <person name="Foster-Nyarko E."/>
            <person name="Jarju S."/>
            <person name="Secka A."/>
            <person name="Antonio M."/>
            <person name="Oren A."/>
            <person name="Chaudhuri R.R."/>
            <person name="La Ragione R."/>
            <person name="Hildebrand F."/>
            <person name="Pallen M.J."/>
        </authorList>
    </citation>
    <scope>NUCLEOTIDE SEQUENCE</scope>
    <source>
        <strain evidence="4">ChiGjej4B4-7305</strain>
    </source>
</reference>
<dbReference type="InterPro" id="IPR023772">
    <property type="entry name" value="DNA-bd_HTH_TetR-type_CS"/>
</dbReference>
<keyword evidence="1 2" id="KW-0238">DNA-binding</keyword>
<feature type="DNA-binding region" description="H-T-H motif" evidence="2">
    <location>
        <begin position="40"/>
        <end position="59"/>
    </location>
</feature>
<gene>
    <name evidence="4" type="ORF">H9815_00800</name>
</gene>
<dbReference type="InterPro" id="IPR009057">
    <property type="entry name" value="Homeodomain-like_sf"/>
</dbReference>
<dbReference type="InterPro" id="IPR001647">
    <property type="entry name" value="HTH_TetR"/>
</dbReference>
<sequence>MVPKSEQSGQSRSFIEEARRAQIVAAAIETIAEGGYHRASMGKIGARAGISRGLISYHFAGKAELIDQVVTTVYSDAAAFMGPKIDAETTPAGQLRAYISSNLEYMRAYPARMIAIVEVVTSGGLADLPGADSAEVDRQMLMPLEQLFAAGQASGDFREFDATIMARIVRGAIDAVPTALSRNPDLDLDRHVREITTAIHHATRPVATEET</sequence>
<dbReference type="EMBL" id="DXBY01000016">
    <property type="protein sequence ID" value="HIZ34287.1"/>
    <property type="molecule type" value="Genomic_DNA"/>
</dbReference>
<dbReference type="InterPro" id="IPR050109">
    <property type="entry name" value="HTH-type_TetR-like_transc_reg"/>
</dbReference>
<dbReference type="Gene3D" id="1.10.10.60">
    <property type="entry name" value="Homeodomain-like"/>
    <property type="match status" value="1"/>
</dbReference>
<evidence type="ECO:0000259" key="3">
    <source>
        <dbReference type="PROSITE" id="PS50977"/>
    </source>
</evidence>
<organism evidence="4 5">
    <name type="scientific">Candidatus Ruania gallistercoris</name>
    <dbReference type="NCBI Taxonomy" id="2838746"/>
    <lineage>
        <taxon>Bacteria</taxon>
        <taxon>Bacillati</taxon>
        <taxon>Actinomycetota</taxon>
        <taxon>Actinomycetes</taxon>
        <taxon>Micrococcales</taxon>
        <taxon>Ruaniaceae</taxon>
        <taxon>Ruania</taxon>
    </lineage>
</organism>
<accession>A0A9D2EBE2</accession>
<dbReference type="PANTHER" id="PTHR30055">
    <property type="entry name" value="HTH-TYPE TRANSCRIPTIONAL REGULATOR RUTR"/>
    <property type="match status" value="1"/>
</dbReference>
<protein>
    <submittedName>
        <fullName evidence="4">TetR/AcrR family transcriptional regulator</fullName>
    </submittedName>
</protein>
<proteinExistence type="predicted"/>
<feature type="domain" description="HTH tetR-type" evidence="3">
    <location>
        <begin position="17"/>
        <end position="77"/>
    </location>
</feature>
<dbReference type="PANTHER" id="PTHR30055:SF226">
    <property type="entry name" value="HTH-TYPE TRANSCRIPTIONAL REGULATOR PKSA"/>
    <property type="match status" value="1"/>
</dbReference>
<dbReference type="Gene3D" id="1.10.357.10">
    <property type="entry name" value="Tetracycline Repressor, domain 2"/>
    <property type="match status" value="1"/>
</dbReference>
<reference evidence="4" key="2">
    <citation type="submission" date="2021-04" db="EMBL/GenBank/DDBJ databases">
        <authorList>
            <person name="Gilroy R."/>
        </authorList>
    </citation>
    <scope>NUCLEOTIDE SEQUENCE</scope>
    <source>
        <strain evidence="4">ChiGjej4B4-7305</strain>
    </source>
</reference>
<evidence type="ECO:0000313" key="5">
    <source>
        <dbReference type="Proteomes" id="UP000824037"/>
    </source>
</evidence>